<evidence type="ECO:0000313" key="5">
    <source>
        <dbReference type="Proteomes" id="UP000295472"/>
    </source>
</evidence>
<reference evidence="2 4" key="1">
    <citation type="submission" date="2018-04" db="EMBL/GenBank/DDBJ databases">
        <title>Subsurface microbial communities from deep shales in Ohio and West Virginia, USA.</title>
        <authorList>
            <person name="Wrighton K."/>
        </authorList>
    </citation>
    <scope>NUCLEOTIDE SEQUENCE [LARGE SCALE GENOMIC DNA]</scope>
    <source>
        <strain evidence="3 5">DSMZ 11287</strain>
        <strain evidence="2 4">MSL28</strain>
    </source>
</reference>
<dbReference type="RefSeq" id="WP_073158395.1">
    <property type="nucleotide sequence ID" value="NZ_FRCV01000007.1"/>
</dbReference>
<evidence type="ECO:0000313" key="2">
    <source>
        <dbReference type="EMBL" id="PXV63228.1"/>
    </source>
</evidence>
<feature type="region of interest" description="Disordered" evidence="1">
    <location>
        <begin position="68"/>
        <end position="114"/>
    </location>
</feature>
<proteinExistence type="predicted"/>
<accession>A0A1M7LAE2</accession>
<dbReference type="EMBL" id="QICM01000025">
    <property type="protein sequence ID" value="PXV63228.1"/>
    <property type="molecule type" value="Genomic_DNA"/>
</dbReference>
<evidence type="ECO:0000256" key="1">
    <source>
        <dbReference type="SAM" id="MobiDB-lite"/>
    </source>
</evidence>
<organism evidence="2 4">
    <name type="scientific">Halanaerobium congolense</name>
    <dbReference type="NCBI Taxonomy" id="54121"/>
    <lineage>
        <taxon>Bacteria</taxon>
        <taxon>Bacillati</taxon>
        <taxon>Bacillota</taxon>
        <taxon>Clostridia</taxon>
        <taxon>Halanaerobiales</taxon>
        <taxon>Halanaerobiaceae</taxon>
        <taxon>Halanaerobium</taxon>
    </lineage>
</organism>
<dbReference type="Proteomes" id="UP000247389">
    <property type="component" value="Unassembled WGS sequence"/>
</dbReference>
<dbReference type="Proteomes" id="UP000295472">
    <property type="component" value="Unassembled WGS sequence"/>
</dbReference>
<evidence type="ECO:0000313" key="3">
    <source>
        <dbReference type="EMBL" id="TDX39337.1"/>
    </source>
</evidence>
<sequence>MGCGGFHELFRVYDSRNTGYNDRRPDDTQEKISLIKRLYAEGRIGKDRYYSLKDRAYDGNLSFEQLMDIKESSRDNRENSSQDSGLKEDKPKDKNKNVNKYKEKIKELKSSKEKVDSIRSKIEERLSELYQEKEKTESMAESMVSSSEEAAREYIGKKIDLEENIQVLKKREKELEKQIDEIDKTMKIIDTKMLDYEAVKLQEELENIKKDI</sequence>
<evidence type="ECO:0000313" key="4">
    <source>
        <dbReference type="Proteomes" id="UP000247389"/>
    </source>
</evidence>
<dbReference type="EMBL" id="SOEF01000032">
    <property type="protein sequence ID" value="TDX39337.1"/>
    <property type="molecule type" value="Genomic_DNA"/>
</dbReference>
<gene>
    <name evidence="3" type="ORF">C7954_1326</name>
    <name evidence="2" type="ORF">C8C78_1258</name>
</gene>
<comment type="caution">
    <text evidence="2">The sequence shown here is derived from an EMBL/GenBank/DDBJ whole genome shotgun (WGS) entry which is preliminary data.</text>
</comment>
<dbReference type="OrthoDB" id="2111422at2"/>
<protein>
    <submittedName>
        <fullName evidence="2">Uncharacterized protein</fullName>
    </submittedName>
</protein>
<dbReference type="GeneID" id="57013531"/>
<dbReference type="AlphaFoldDB" id="A0A1M7LAE2"/>
<name>A0A1M7LAE2_9FIRM</name>